<accession>R7RYY5</accession>
<evidence type="ECO:0000259" key="2">
    <source>
        <dbReference type="Pfam" id="PF17667"/>
    </source>
</evidence>
<dbReference type="InterPro" id="IPR008266">
    <property type="entry name" value="Tyr_kinase_AS"/>
</dbReference>
<feature type="compositionally biased region" description="Low complexity" evidence="1">
    <location>
        <begin position="41"/>
        <end position="50"/>
    </location>
</feature>
<feature type="compositionally biased region" description="Polar residues" evidence="1">
    <location>
        <begin position="60"/>
        <end position="96"/>
    </location>
</feature>
<dbReference type="PANTHER" id="PTHR38248">
    <property type="entry name" value="FUNK1 6"/>
    <property type="match status" value="1"/>
</dbReference>
<feature type="compositionally biased region" description="Low complexity" evidence="1">
    <location>
        <begin position="1"/>
        <end position="12"/>
    </location>
</feature>
<evidence type="ECO:0000256" key="1">
    <source>
        <dbReference type="SAM" id="MobiDB-lite"/>
    </source>
</evidence>
<dbReference type="Pfam" id="PF17667">
    <property type="entry name" value="Pkinase_fungal"/>
    <property type="match status" value="2"/>
</dbReference>
<evidence type="ECO:0000313" key="4">
    <source>
        <dbReference type="Proteomes" id="UP000053927"/>
    </source>
</evidence>
<dbReference type="Proteomes" id="UP000053927">
    <property type="component" value="Unassembled WGS sequence"/>
</dbReference>
<dbReference type="KEGG" id="shs:STEHIDRAFT_126054"/>
<dbReference type="PANTHER" id="PTHR38248:SF2">
    <property type="entry name" value="FUNK1 11"/>
    <property type="match status" value="1"/>
</dbReference>
<dbReference type="EMBL" id="JH687398">
    <property type="protein sequence ID" value="EIM80524.1"/>
    <property type="molecule type" value="Genomic_DNA"/>
</dbReference>
<dbReference type="InterPro" id="IPR011009">
    <property type="entry name" value="Kinase-like_dom_sf"/>
</dbReference>
<dbReference type="GO" id="GO:0004672">
    <property type="term" value="F:protein kinase activity"/>
    <property type="evidence" value="ECO:0007669"/>
    <property type="project" value="InterPro"/>
</dbReference>
<dbReference type="OrthoDB" id="5592585at2759"/>
<feature type="domain" description="Fungal-type protein kinase" evidence="2">
    <location>
        <begin position="245"/>
        <end position="433"/>
    </location>
</feature>
<dbReference type="GeneID" id="18797701"/>
<keyword evidence="4" id="KW-1185">Reference proteome</keyword>
<dbReference type="SUPFAM" id="SSF56112">
    <property type="entry name" value="Protein kinase-like (PK-like)"/>
    <property type="match status" value="1"/>
</dbReference>
<name>R7RYY5_STEHR</name>
<gene>
    <name evidence="3" type="ORF">STEHIDRAFT_126054</name>
</gene>
<feature type="region of interest" description="Disordered" evidence="1">
    <location>
        <begin position="1"/>
        <end position="96"/>
    </location>
</feature>
<dbReference type="AlphaFoldDB" id="R7RYY5"/>
<evidence type="ECO:0000313" key="3">
    <source>
        <dbReference type="EMBL" id="EIM80524.1"/>
    </source>
</evidence>
<proteinExistence type="predicted"/>
<dbReference type="RefSeq" id="XP_007310635.1">
    <property type="nucleotide sequence ID" value="XM_007310573.1"/>
</dbReference>
<dbReference type="eggNOG" id="ENOG502SIZI">
    <property type="taxonomic scope" value="Eukaryota"/>
</dbReference>
<feature type="domain" description="Fungal-type protein kinase" evidence="2">
    <location>
        <begin position="446"/>
        <end position="555"/>
    </location>
</feature>
<dbReference type="Gene3D" id="1.10.510.10">
    <property type="entry name" value="Transferase(Phosphotransferase) domain 1"/>
    <property type="match status" value="1"/>
</dbReference>
<sequence>MSEPASPSSSGSNDLEPASSHRTGGTSKKSSPLPSTPHPSSPSSHQHQSTALRDDDIDTHSLSGIPTAHSLSGVPTTSTPIRKGHTTTQPFTSNHLYNDPAYMRAAEELKGKFVEIPTRELLDRLRVRDGSGMPTPQHDLGPLKKLKDVTLEDQSYNLFIKAMQPCLGKGWKLKDIHNHADPDSKTPLGNSDVKPDLALYAPDMYDDARPCRSKTAALFGEAKILEKSEPFRLPPEASSEPLERKTETAQQTRGQLTVYHNAIQAAQQRTRVYSFYYRKNFARLLCHSRSGTVVTPLIDMTKSNEVPEFFWRFTRASSAERGLDTTFERAPDDDPHVSSARISLILKVDDPVFKVSVGSYAFYISSPFTSTHGYPVGRGTRCYEAYNPVTGKHVLLKDTWRYAEYPPEHEIYGKLRDSGVSNVLGVVAWGDVEGPLQTCGGDGGLRELIHYRIVLDKVGQSLTEFNSTYQFITVIRDALRAHREASQAGILHRDISVGNIVIVEGRGYLIDWELASLGDTPTRASERTPFSKILCSKHHEKSDDIESFFWVMLWIAIRHAPNCLTANYRLKLLSNFDFSKTEDPEIDKIMWTGL</sequence>
<dbReference type="PROSITE" id="PS00109">
    <property type="entry name" value="PROTEIN_KINASE_TYR"/>
    <property type="match status" value="1"/>
</dbReference>
<protein>
    <recommendedName>
        <fullName evidence="2">Fungal-type protein kinase domain-containing protein</fullName>
    </recommendedName>
</protein>
<dbReference type="OMA" id="IRHAPNC"/>
<reference evidence="4" key="1">
    <citation type="journal article" date="2012" name="Science">
        <title>The Paleozoic origin of enzymatic lignin decomposition reconstructed from 31 fungal genomes.</title>
        <authorList>
            <person name="Floudas D."/>
            <person name="Binder M."/>
            <person name="Riley R."/>
            <person name="Barry K."/>
            <person name="Blanchette R.A."/>
            <person name="Henrissat B."/>
            <person name="Martinez A.T."/>
            <person name="Otillar R."/>
            <person name="Spatafora J.W."/>
            <person name="Yadav J.S."/>
            <person name="Aerts A."/>
            <person name="Benoit I."/>
            <person name="Boyd A."/>
            <person name="Carlson A."/>
            <person name="Copeland A."/>
            <person name="Coutinho P.M."/>
            <person name="de Vries R.P."/>
            <person name="Ferreira P."/>
            <person name="Findley K."/>
            <person name="Foster B."/>
            <person name="Gaskell J."/>
            <person name="Glotzer D."/>
            <person name="Gorecki P."/>
            <person name="Heitman J."/>
            <person name="Hesse C."/>
            <person name="Hori C."/>
            <person name="Igarashi K."/>
            <person name="Jurgens J.A."/>
            <person name="Kallen N."/>
            <person name="Kersten P."/>
            <person name="Kohler A."/>
            <person name="Kuees U."/>
            <person name="Kumar T.K.A."/>
            <person name="Kuo A."/>
            <person name="LaButti K."/>
            <person name="Larrondo L.F."/>
            <person name="Lindquist E."/>
            <person name="Ling A."/>
            <person name="Lombard V."/>
            <person name="Lucas S."/>
            <person name="Lundell T."/>
            <person name="Martin R."/>
            <person name="McLaughlin D.J."/>
            <person name="Morgenstern I."/>
            <person name="Morin E."/>
            <person name="Murat C."/>
            <person name="Nagy L.G."/>
            <person name="Nolan M."/>
            <person name="Ohm R.A."/>
            <person name="Patyshakuliyeva A."/>
            <person name="Rokas A."/>
            <person name="Ruiz-Duenas F.J."/>
            <person name="Sabat G."/>
            <person name="Salamov A."/>
            <person name="Samejima M."/>
            <person name="Schmutz J."/>
            <person name="Slot J.C."/>
            <person name="St John F."/>
            <person name="Stenlid J."/>
            <person name="Sun H."/>
            <person name="Sun S."/>
            <person name="Syed K."/>
            <person name="Tsang A."/>
            <person name="Wiebenga A."/>
            <person name="Young D."/>
            <person name="Pisabarro A."/>
            <person name="Eastwood D.C."/>
            <person name="Martin F."/>
            <person name="Cullen D."/>
            <person name="Grigoriev I.V."/>
            <person name="Hibbett D.S."/>
        </authorList>
    </citation>
    <scope>NUCLEOTIDE SEQUENCE [LARGE SCALE GENOMIC DNA]</scope>
    <source>
        <strain evidence="4">FP-91666</strain>
    </source>
</reference>
<feature type="non-terminal residue" evidence="3">
    <location>
        <position position="594"/>
    </location>
</feature>
<organism evidence="3 4">
    <name type="scientific">Stereum hirsutum (strain FP-91666)</name>
    <name type="common">White-rot fungus</name>
    <dbReference type="NCBI Taxonomy" id="721885"/>
    <lineage>
        <taxon>Eukaryota</taxon>
        <taxon>Fungi</taxon>
        <taxon>Dikarya</taxon>
        <taxon>Basidiomycota</taxon>
        <taxon>Agaricomycotina</taxon>
        <taxon>Agaricomycetes</taxon>
        <taxon>Russulales</taxon>
        <taxon>Stereaceae</taxon>
        <taxon>Stereum</taxon>
    </lineage>
</organism>
<dbReference type="InterPro" id="IPR040976">
    <property type="entry name" value="Pkinase_fungal"/>
</dbReference>